<dbReference type="OrthoDB" id="213447at2"/>
<keyword evidence="2" id="KW-1185">Reference proteome</keyword>
<dbReference type="KEGG" id="psl:Psta_1904"/>
<dbReference type="Proteomes" id="UP000001887">
    <property type="component" value="Chromosome"/>
</dbReference>
<evidence type="ECO:0008006" key="3">
    <source>
        <dbReference type="Google" id="ProtNLM"/>
    </source>
</evidence>
<protein>
    <recommendedName>
        <fullName evidence="3">Lipoprotein</fullName>
    </recommendedName>
</protein>
<evidence type="ECO:0000313" key="2">
    <source>
        <dbReference type="Proteomes" id="UP000001887"/>
    </source>
</evidence>
<evidence type="ECO:0000313" key="1">
    <source>
        <dbReference type="EMBL" id="ADB16578.1"/>
    </source>
</evidence>
<dbReference type="PROSITE" id="PS51257">
    <property type="entry name" value="PROKAR_LIPOPROTEIN"/>
    <property type="match status" value="1"/>
</dbReference>
<proteinExistence type="predicted"/>
<name>D2QZU5_PIRSD</name>
<gene>
    <name evidence="1" type="ordered locus">Psta_1904</name>
</gene>
<dbReference type="HOGENOM" id="CLU_153865_0_0_0"/>
<reference evidence="1 2" key="1">
    <citation type="journal article" date="2009" name="Stand. Genomic Sci.">
        <title>Complete genome sequence of Pirellula staleyi type strain (ATCC 27377).</title>
        <authorList>
            <person name="Clum A."/>
            <person name="Tindall B.J."/>
            <person name="Sikorski J."/>
            <person name="Ivanova N."/>
            <person name="Mavrommatis K."/>
            <person name="Lucas S."/>
            <person name="Glavina del Rio T."/>
            <person name="Nolan M."/>
            <person name="Chen F."/>
            <person name="Tice H."/>
            <person name="Pitluck S."/>
            <person name="Cheng J.F."/>
            <person name="Chertkov O."/>
            <person name="Brettin T."/>
            <person name="Han C."/>
            <person name="Detter J.C."/>
            <person name="Kuske C."/>
            <person name="Bruce D."/>
            <person name="Goodwin L."/>
            <person name="Ovchinikova G."/>
            <person name="Pati A."/>
            <person name="Mikhailova N."/>
            <person name="Chen A."/>
            <person name="Palaniappan K."/>
            <person name="Land M."/>
            <person name="Hauser L."/>
            <person name="Chang Y.J."/>
            <person name="Jeffries C.D."/>
            <person name="Chain P."/>
            <person name="Rohde M."/>
            <person name="Goker M."/>
            <person name="Bristow J."/>
            <person name="Eisen J.A."/>
            <person name="Markowitz V."/>
            <person name="Hugenholtz P."/>
            <person name="Kyrpides N.C."/>
            <person name="Klenk H.P."/>
            <person name="Lapidus A."/>
        </authorList>
    </citation>
    <scope>NUCLEOTIDE SEQUENCE [LARGE SCALE GENOMIC DNA]</scope>
    <source>
        <strain evidence="2">ATCC 27377 / DSM 6068 / ICPB 4128</strain>
    </source>
</reference>
<dbReference type="STRING" id="530564.Psta_1904"/>
<organism evidence="1 2">
    <name type="scientific">Pirellula staleyi (strain ATCC 27377 / DSM 6068 / ICPB 4128)</name>
    <name type="common">Pirella staleyi</name>
    <dbReference type="NCBI Taxonomy" id="530564"/>
    <lineage>
        <taxon>Bacteria</taxon>
        <taxon>Pseudomonadati</taxon>
        <taxon>Planctomycetota</taxon>
        <taxon>Planctomycetia</taxon>
        <taxon>Pirellulales</taxon>
        <taxon>Pirellulaceae</taxon>
        <taxon>Pirellula</taxon>
    </lineage>
</organism>
<sequence length="138" mass="14240" precursor="true">MTSAQRKLLGLIGGAILLAAMGGCRPQPVEGGTAGSLVIQGSPVSEIQISVHQNTNGSWTKIGFGDTRADGSFELVKLGAEGPLVLEPGEYRFTLESIGVPLFLPPIYTSPQATPLVVQYPTSDGSIPLVIGSPAPGR</sequence>
<dbReference type="eggNOG" id="ENOG50336BB">
    <property type="taxonomic scope" value="Bacteria"/>
</dbReference>
<dbReference type="AlphaFoldDB" id="D2QZU5"/>
<dbReference type="EMBL" id="CP001848">
    <property type="protein sequence ID" value="ADB16578.1"/>
    <property type="molecule type" value="Genomic_DNA"/>
</dbReference>
<accession>D2QZU5</accession>